<dbReference type="Proteomes" id="UP000050790">
    <property type="component" value="Unassembled WGS sequence"/>
</dbReference>
<feature type="compositionally biased region" description="Polar residues" evidence="1">
    <location>
        <begin position="309"/>
        <end position="327"/>
    </location>
</feature>
<feature type="compositionally biased region" description="Basic and acidic residues" evidence="1">
    <location>
        <begin position="360"/>
        <end position="371"/>
    </location>
</feature>
<evidence type="ECO:0000313" key="2">
    <source>
        <dbReference type="Proteomes" id="UP000050790"/>
    </source>
</evidence>
<dbReference type="AlphaFoldDB" id="A0AA85APF7"/>
<feature type="region of interest" description="Disordered" evidence="1">
    <location>
        <begin position="277"/>
        <end position="391"/>
    </location>
</feature>
<feature type="region of interest" description="Disordered" evidence="1">
    <location>
        <begin position="972"/>
        <end position="992"/>
    </location>
</feature>
<evidence type="ECO:0000313" key="3">
    <source>
        <dbReference type="WBParaSite" id="SMRG1_93110.1"/>
    </source>
</evidence>
<organism evidence="2 3">
    <name type="scientific">Schistosoma margrebowiei</name>
    <dbReference type="NCBI Taxonomy" id="48269"/>
    <lineage>
        <taxon>Eukaryota</taxon>
        <taxon>Metazoa</taxon>
        <taxon>Spiralia</taxon>
        <taxon>Lophotrochozoa</taxon>
        <taxon>Platyhelminthes</taxon>
        <taxon>Trematoda</taxon>
        <taxon>Digenea</taxon>
        <taxon>Strigeidida</taxon>
        <taxon>Schistosomatoidea</taxon>
        <taxon>Schistosomatidae</taxon>
        <taxon>Schistosoma</taxon>
    </lineage>
</organism>
<feature type="compositionally biased region" description="Basic and acidic residues" evidence="1">
    <location>
        <begin position="378"/>
        <end position="391"/>
    </location>
</feature>
<evidence type="ECO:0000256" key="1">
    <source>
        <dbReference type="SAM" id="MobiDB-lite"/>
    </source>
</evidence>
<reference evidence="3" key="1">
    <citation type="submission" date="2023-11" db="UniProtKB">
        <authorList>
            <consortium name="WormBaseParasite"/>
        </authorList>
    </citation>
    <scope>IDENTIFICATION</scope>
</reference>
<feature type="compositionally biased region" description="Low complexity" evidence="1">
    <location>
        <begin position="973"/>
        <end position="992"/>
    </location>
</feature>
<feature type="compositionally biased region" description="Basic residues" evidence="1">
    <location>
        <begin position="277"/>
        <end position="297"/>
    </location>
</feature>
<dbReference type="WBParaSite" id="SMRG1_93110.1">
    <property type="protein sequence ID" value="SMRG1_93110.1"/>
    <property type="gene ID" value="SMRG1_93110"/>
</dbReference>
<accession>A0AA85APF7</accession>
<feature type="compositionally biased region" description="Polar residues" evidence="1">
    <location>
        <begin position="656"/>
        <end position="668"/>
    </location>
</feature>
<name>A0AA85APF7_9TREM</name>
<protein>
    <submittedName>
        <fullName evidence="3">Uncharacterized protein</fullName>
    </submittedName>
</protein>
<feature type="region of interest" description="Disordered" evidence="1">
    <location>
        <begin position="656"/>
        <end position="703"/>
    </location>
</feature>
<sequence>MSTSNCHFSAIKSLFDNAVENGEITVLEFTTRLSEISRSLSPEEKKSLVQCVDTEMKMSYKQILEKHSSDNGNEKLSRELQFQILLVLHTRLLCSFEEADMCADHELGDWISELTSRLSLCNPTCNEWKSFLKLEIVDRYKTGFGRTLFYVYINLGLEPPECLPHDTELTTSESRTLEENVDEVDGVIPSSPQPSNVMQPSPVPRNTLRQSLPRALFTDSVHISLSSNKTPNPLTSTPILPNVISSCPVNIESSSKYRSCKTIPTPHLVLIPCQRSKRKCRTPTKRIPVKREGRKKPTNTTPTTRNRHPSANSSKRTPSSTSARTPKSSNRSRSRTTTSPNANSVKQKSTLSETPISTRGESKRRANTDSKRNHRRSVHETPNPEKSYPRWERAKLAAAEKTKNKAIIVDESPIKPLLTTVSPLRRLRRANSMLNSLLYIEAQEAANITAQTHSGGGGGCLPTLLSNSSSLPFNSDDDNEDNNRLTRESSLQFSQELPIQYKDSCLSVAMSRAERWRRRQLEEEASLSQFSTQISNIQSNSVHINNDFINENINQSTPPRLLRRNSNLLANMISSSDHHRLNTALSQLIHSPKRIKTPRKNIFNVTPKCTPNAKNNCSQLSTTTTQINTDCLNPAQVTTTPPISTMKPFLQNDVQPMSSLNTVGSFPRSTPRRRTYKSKDTDDSHPITTTTTSRRRTRHSSGFVQSNTRETIVSPQIFDEEAMFLGREEFLNETTPNVSSTFDKCVEDDDDDGAEFGALLMSRKRRKVSPVCTPTQPPVFRLNTLAAATTTAGSTNTHQVFTGSPNSHDLTGNHTPYSFGSNNFMDDYLINAPKRNINCISDGSVNTVANSNSSDYGTSDTTMSTTVNTTSANNISISDQKQSDMINNSKASIFTTCPVVKPIHQSTFAPLHVFNRPSIAVSDSIDNTTTIHSSQSNSLCIALRKQLFGGIDEPSNSISNPKLSEDIHENLENIPPNHLNSPSSSLSLSSPSSKSHIIPLSYDNPNNNNNNSRHLWDENSLDIPLSPVLHQLQYNIQSSIDTNYHHHHSYTYLSKNNHNLFPSKFIVPIIQQSTLHNQSCHRGLHPRRNLFQ</sequence>
<feature type="compositionally biased region" description="Low complexity" evidence="1">
    <location>
        <begin position="328"/>
        <end position="344"/>
    </location>
</feature>
<proteinExistence type="predicted"/>
<feature type="compositionally biased region" description="Polar residues" evidence="1">
    <location>
        <begin position="345"/>
        <end position="359"/>
    </location>
</feature>